<keyword evidence="2" id="KW-0156">Chromatin regulator</keyword>
<comment type="subcellular location">
    <subcellularLocation>
        <location evidence="1">Nucleus</location>
    </subcellularLocation>
</comment>
<dbReference type="Proteomes" id="UP000728032">
    <property type="component" value="Unassembled WGS sequence"/>
</dbReference>
<dbReference type="GO" id="GO:0000122">
    <property type="term" value="P:negative regulation of transcription by RNA polymerase II"/>
    <property type="evidence" value="ECO:0007669"/>
    <property type="project" value="TreeGrafter"/>
</dbReference>
<gene>
    <name evidence="10" type="ORF">ONB1V03_LOCUS18841</name>
</gene>
<dbReference type="Pfam" id="PF05499">
    <property type="entry name" value="DMAP1"/>
    <property type="match status" value="2"/>
</dbReference>
<keyword evidence="3" id="KW-0805">Transcription regulation</keyword>
<keyword evidence="5" id="KW-0539">Nucleus</keyword>
<name>A0A7R9ML55_9ACAR</name>
<dbReference type="PANTHER" id="PTHR12855">
    <property type="entry name" value="DNA METHYLTRANSFERASE 1-ASSOCIATED PROTEIN 1 FAMILY MEMBER"/>
    <property type="match status" value="1"/>
</dbReference>
<keyword evidence="6" id="KW-0175">Coiled coil</keyword>
<dbReference type="EMBL" id="CAJPVJ010027095">
    <property type="protein sequence ID" value="CAG2179417.1"/>
    <property type="molecule type" value="Genomic_DNA"/>
</dbReference>
<evidence type="ECO:0000313" key="11">
    <source>
        <dbReference type="Proteomes" id="UP000728032"/>
    </source>
</evidence>
<evidence type="ECO:0000256" key="4">
    <source>
        <dbReference type="ARBA" id="ARBA00023163"/>
    </source>
</evidence>
<evidence type="ECO:0008006" key="12">
    <source>
        <dbReference type="Google" id="ProtNLM"/>
    </source>
</evidence>
<dbReference type="PANTHER" id="PTHR12855:SF10">
    <property type="entry name" value="DNA METHYLTRANSFERASE 1-ASSOCIATED PROTEIN 1"/>
    <property type="match status" value="1"/>
</dbReference>
<dbReference type="InterPro" id="IPR032563">
    <property type="entry name" value="DAMP1_SANT-like"/>
</dbReference>
<dbReference type="GO" id="GO:0006338">
    <property type="term" value="P:chromatin remodeling"/>
    <property type="evidence" value="ECO:0007669"/>
    <property type="project" value="InterPro"/>
</dbReference>
<evidence type="ECO:0000259" key="9">
    <source>
        <dbReference type="Pfam" id="PF16282"/>
    </source>
</evidence>
<feature type="compositionally biased region" description="Polar residues" evidence="7">
    <location>
        <begin position="135"/>
        <end position="152"/>
    </location>
</feature>
<dbReference type="AlphaFoldDB" id="A0A7R9ML55"/>
<protein>
    <recommendedName>
        <fullName evidence="12">DNA methyltransferase 1-associated protein 1</fullName>
    </recommendedName>
</protein>
<dbReference type="EMBL" id="OC941920">
    <property type="protein sequence ID" value="CAD7662281.1"/>
    <property type="molecule type" value="Genomic_DNA"/>
</dbReference>
<evidence type="ECO:0000256" key="3">
    <source>
        <dbReference type="ARBA" id="ARBA00023015"/>
    </source>
</evidence>
<accession>A0A7R9ML55</accession>
<evidence type="ECO:0000256" key="7">
    <source>
        <dbReference type="SAM" id="MobiDB-lite"/>
    </source>
</evidence>
<dbReference type="InterPro" id="IPR027109">
    <property type="entry name" value="Swc4/Dmap1"/>
</dbReference>
<dbReference type="InterPro" id="IPR008468">
    <property type="entry name" value="DMAP1"/>
</dbReference>
<dbReference type="GO" id="GO:0000812">
    <property type="term" value="C:Swr1 complex"/>
    <property type="evidence" value="ECO:0007669"/>
    <property type="project" value="TreeGrafter"/>
</dbReference>
<feature type="domain" description="DNA methyltransferase 1-associated 1" evidence="8">
    <location>
        <begin position="76"/>
        <end position="180"/>
    </location>
</feature>
<proteinExistence type="predicted"/>
<evidence type="ECO:0000256" key="1">
    <source>
        <dbReference type="ARBA" id="ARBA00004123"/>
    </source>
</evidence>
<evidence type="ECO:0000256" key="6">
    <source>
        <dbReference type="SAM" id="Coils"/>
    </source>
</evidence>
<keyword evidence="4" id="KW-0804">Transcription</keyword>
<evidence type="ECO:0000256" key="5">
    <source>
        <dbReference type="ARBA" id="ARBA00023242"/>
    </source>
</evidence>
<feature type="domain" description="DNA methyltransferase 1-associated 1" evidence="8">
    <location>
        <begin position="184"/>
        <end position="282"/>
    </location>
</feature>
<feature type="coiled-coil region" evidence="6">
    <location>
        <begin position="74"/>
        <end position="104"/>
    </location>
</feature>
<dbReference type="OrthoDB" id="19740at2759"/>
<feature type="region of interest" description="Disordered" evidence="7">
    <location>
        <begin position="111"/>
        <end position="152"/>
    </location>
</feature>
<dbReference type="GO" id="GO:0003714">
    <property type="term" value="F:transcription corepressor activity"/>
    <property type="evidence" value="ECO:0007669"/>
    <property type="project" value="TreeGrafter"/>
</dbReference>
<feature type="region of interest" description="Disordered" evidence="7">
    <location>
        <begin position="312"/>
        <end position="331"/>
    </location>
</feature>
<evidence type="ECO:0000256" key="2">
    <source>
        <dbReference type="ARBA" id="ARBA00022853"/>
    </source>
</evidence>
<reference evidence="10" key="1">
    <citation type="submission" date="2020-11" db="EMBL/GenBank/DDBJ databases">
        <authorList>
            <person name="Tran Van P."/>
        </authorList>
    </citation>
    <scope>NUCLEOTIDE SEQUENCE</scope>
</reference>
<sequence length="340" mass="38564">DQRFVIIHDRWDRNTFAIRSVEDLKDRFYSVCNALAKVRALPGQEPKLKVFDAEHERRRKEQLIKLYDRTPEEVEEEQQLLNELRKIEARKKEREKKTQDLQKLITAADTSVEARKVDQQSRGGSRPGRKKTHLQRSGQRESIASGSMTPNIESAGIKFPEIKASGATLRSQRMKLPAAVPPEERAGIKFPEIKASGATLRSQRMKLPAAVGQKKTKAIEQLLNELSIELHPMPTEDICQHFNELRSDMVLLYELKMALANCEYELQSLKHQFEASQPGKTLDIPTLTLLTTPSVETKTDGSPTKKISEVIDLGSGPGTPNRKRRAAIEQVNLMKKLKKN</sequence>
<organism evidence="10">
    <name type="scientific">Oppiella nova</name>
    <dbReference type="NCBI Taxonomy" id="334625"/>
    <lineage>
        <taxon>Eukaryota</taxon>
        <taxon>Metazoa</taxon>
        <taxon>Ecdysozoa</taxon>
        <taxon>Arthropoda</taxon>
        <taxon>Chelicerata</taxon>
        <taxon>Arachnida</taxon>
        <taxon>Acari</taxon>
        <taxon>Acariformes</taxon>
        <taxon>Sarcoptiformes</taxon>
        <taxon>Oribatida</taxon>
        <taxon>Brachypylina</taxon>
        <taxon>Oppioidea</taxon>
        <taxon>Oppiidae</taxon>
        <taxon>Oppiella</taxon>
    </lineage>
</organism>
<evidence type="ECO:0000313" key="10">
    <source>
        <dbReference type="EMBL" id="CAD7662281.1"/>
    </source>
</evidence>
<keyword evidence="11" id="KW-1185">Reference proteome</keyword>
<dbReference type="Gene3D" id="1.10.10.60">
    <property type="entry name" value="Homeodomain-like"/>
    <property type="match status" value="1"/>
</dbReference>
<feature type="domain" description="DAMP1 SANT/Myb-like" evidence="9">
    <location>
        <begin position="1"/>
        <end position="35"/>
    </location>
</feature>
<feature type="non-terminal residue" evidence="10">
    <location>
        <position position="1"/>
    </location>
</feature>
<dbReference type="GO" id="GO:0035267">
    <property type="term" value="C:NuA4 histone acetyltransferase complex"/>
    <property type="evidence" value="ECO:0007669"/>
    <property type="project" value="InterPro"/>
</dbReference>
<dbReference type="GO" id="GO:0006281">
    <property type="term" value="P:DNA repair"/>
    <property type="evidence" value="ECO:0007669"/>
    <property type="project" value="InterPro"/>
</dbReference>
<dbReference type="Pfam" id="PF16282">
    <property type="entry name" value="SANT_DAMP1_like"/>
    <property type="match status" value="1"/>
</dbReference>
<evidence type="ECO:0000259" key="8">
    <source>
        <dbReference type="Pfam" id="PF05499"/>
    </source>
</evidence>